<organism evidence="2">
    <name type="scientific">Mustela putorius furo</name>
    <name type="common">European domestic ferret</name>
    <name type="synonym">Mustela furo</name>
    <dbReference type="NCBI Taxonomy" id="9669"/>
    <lineage>
        <taxon>Eukaryota</taxon>
        <taxon>Metazoa</taxon>
        <taxon>Chordata</taxon>
        <taxon>Craniata</taxon>
        <taxon>Vertebrata</taxon>
        <taxon>Euteleostomi</taxon>
        <taxon>Mammalia</taxon>
        <taxon>Eutheria</taxon>
        <taxon>Laurasiatheria</taxon>
        <taxon>Carnivora</taxon>
        <taxon>Caniformia</taxon>
        <taxon>Musteloidea</taxon>
        <taxon>Mustelidae</taxon>
        <taxon>Mustelinae</taxon>
        <taxon>Mustela</taxon>
    </lineage>
</organism>
<evidence type="ECO:0000313" key="2">
    <source>
        <dbReference type="Ensembl" id="ENSMPUP00000019602.1"/>
    </source>
</evidence>
<feature type="region of interest" description="Disordered" evidence="1">
    <location>
        <begin position="298"/>
        <end position="362"/>
    </location>
</feature>
<reference evidence="2" key="1">
    <citation type="submission" date="2024-06" db="UniProtKB">
        <authorList>
            <consortium name="Ensembl"/>
        </authorList>
    </citation>
    <scope>IDENTIFICATION</scope>
</reference>
<sequence>MHVQGRASFSGLSQSLTTAPLTSHREGDFLRIALQIPLRGSDQSPGSSSGGLASTLSSNGGAFSRRAGPQGPWARGAHLDQQLGNQGLADDDNALVVAGHPRGRAVPIGQEDVLPVVFQKLEGHGHNDHLILALVQRRDGAARATHARPEPPHHRHLHRAGVYASAHQGGIREPQSTLVSPGSLRPAAVSHLQAVLLPVAVLLAFAASVRTGRRRLGALWLLQPRGAHDRHAPYRPVEIQHGPHVLGTRTRQGSQTPVGGLKPAPQNQETAQTDLSDASGRRPHVLSVHQDVHCVVGTPTDAHTAPHLGPRADEPRGSAPSPLRPPRPCPRREPAASPPASRGSGHSSSSGAARRASLHSWSPSRWSLTAAQAEREAALGRRLCQALSPPVLVWSAPGGGSPPTSRPAPPPSPDGQRARGCHRCSDRQQQQPGPAAASPPPTSKTSSVLSSLVLKTRP</sequence>
<accession>M3Z7N9</accession>
<dbReference type="HOGENOM" id="CLU_597103_0_0_1"/>
<name>M3Z7N9_MUSPF</name>
<feature type="compositionally biased region" description="Pro residues" evidence="1">
    <location>
        <begin position="404"/>
        <end position="413"/>
    </location>
</feature>
<feature type="region of interest" description="Disordered" evidence="1">
    <location>
        <begin position="40"/>
        <end position="77"/>
    </location>
</feature>
<feature type="region of interest" description="Disordered" evidence="1">
    <location>
        <begin position="240"/>
        <end position="280"/>
    </location>
</feature>
<feature type="compositionally biased region" description="Low complexity" evidence="1">
    <location>
        <begin position="443"/>
        <end position="458"/>
    </location>
</feature>
<dbReference type="AlphaFoldDB" id="M3Z7N9"/>
<dbReference type="EMBL" id="AEYP01050907">
    <property type="status" value="NOT_ANNOTATED_CDS"/>
    <property type="molecule type" value="Genomic_DNA"/>
</dbReference>
<dbReference type="Ensembl" id="ENSMPUT00000019882.1">
    <property type="protein sequence ID" value="ENSMPUP00000019602.1"/>
    <property type="gene ID" value="ENSMPUG00000019730.1"/>
</dbReference>
<dbReference type="InParanoid" id="M3Z7N9"/>
<feature type="compositionally biased region" description="Polar residues" evidence="1">
    <location>
        <begin position="265"/>
        <end position="276"/>
    </location>
</feature>
<feature type="compositionally biased region" description="Low complexity" evidence="1">
    <location>
        <begin position="338"/>
        <end position="355"/>
    </location>
</feature>
<proteinExistence type="predicted"/>
<feature type="compositionally biased region" description="Low complexity" evidence="1">
    <location>
        <begin position="40"/>
        <end position="62"/>
    </location>
</feature>
<feature type="region of interest" description="Disordered" evidence="1">
    <location>
        <begin position="394"/>
        <end position="458"/>
    </location>
</feature>
<evidence type="ECO:0000256" key="1">
    <source>
        <dbReference type="SAM" id="MobiDB-lite"/>
    </source>
</evidence>
<protein>
    <submittedName>
        <fullName evidence="2">Uncharacterized protein</fullName>
    </submittedName>
</protein>